<organism evidence="1 2">
    <name type="scientific">Pandoraea bronchicola</name>
    <dbReference type="NCBI Taxonomy" id="2508287"/>
    <lineage>
        <taxon>Bacteria</taxon>
        <taxon>Pseudomonadati</taxon>
        <taxon>Pseudomonadota</taxon>
        <taxon>Betaproteobacteria</taxon>
        <taxon>Burkholderiales</taxon>
        <taxon>Burkholderiaceae</taxon>
        <taxon>Pandoraea</taxon>
    </lineage>
</organism>
<accession>A0A5E5BYR5</accession>
<name>A0A5E5BYR5_9BURK</name>
<protein>
    <submittedName>
        <fullName evidence="1">Uncharacterized protein</fullName>
    </submittedName>
</protein>
<dbReference type="OrthoDB" id="8943514at2"/>
<proteinExistence type="predicted"/>
<keyword evidence="2" id="KW-1185">Reference proteome</keyword>
<evidence type="ECO:0000313" key="1">
    <source>
        <dbReference type="EMBL" id="VVE90272.1"/>
    </source>
</evidence>
<gene>
    <name evidence="1" type="ORF">PBR20603_04254</name>
</gene>
<reference evidence="1 2" key="1">
    <citation type="submission" date="2019-08" db="EMBL/GenBank/DDBJ databases">
        <authorList>
            <person name="Peeters C."/>
        </authorList>
    </citation>
    <scope>NUCLEOTIDE SEQUENCE [LARGE SCALE GENOMIC DNA]</scope>
    <source>
        <strain evidence="1 2">LMG 20603</strain>
    </source>
</reference>
<dbReference type="AlphaFoldDB" id="A0A5E5BYR5"/>
<dbReference type="RefSeq" id="WP_150561419.1">
    <property type="nucleotide sequence ID" value="NZ_CABPST010000014.1"/>
</dbReference>
<sequence length="60" mass="6326">MNGEIRAVRDATEPDVFASVDATHATRGVRGSDVEGVTVPPLCFKPNCIPARPPVSGRHA</sequence>
<evidence type="ECO:0000313" key="2">
    <source>
        <dbReference type="Proteomes" id="UP000382040"/>
    </source>
</evidence>
<dbReference type="Proteomes" id="UP000382040">
    <property type="component" value="Unassembled WGS sequence"/>
</dbReference>
<dbReference type="EMBL" id="CABPST010000014">
    <property type="protein sequence ID" value="VVE90272.1"/>
    <property type="molecule type" value="Genomic_DNA"/>
</dbReference>